<proteinExistence type="predicted"/>
<dbReference type="EMBL" id="VSSQ01076052">
    <property type="protein sequence ID" value="MPN26507.1"/>
    <property type="molecule type" value="Genomic_DNA"/>
</dbReference>
<sequence>MIRRDLASIGLSDGRIPQALSVIAEREDDLICHQLFIHQVKRQQIGHLPRDQPDLFIGIGAGQHLAGPDALFTRLIALDISHRAGLAAPGVVDEQFGVDAKQLVQQVFIVIFIRPAQRTASDITHCEEAVRFQL</sequence>
<comment type="caution">
    <text evidence="1">The sequence shown here is derived from an EMBL/GenBank/DDBJ whole genome shotgun (WGS) entry which is preliminary data.</text>
</comment>
<dbReference type="AlphaFoldDB" id="A0A645GHT4"/>
<gene>
    <name evidence="1" type="ORF">SDC9_173932</name>
</gene>
<accession>A0A645GHT4</accession>
<protein>
    <submittedName>
        <fullName evidence="1">Uncharacterized protein</fullName>
    </submittedName>
</protein>
<reference evidence="1" key="1">
    <citation type="submission" date="2019-08" db="EMBL/GenBank/DDBJ databases">
        <authorList>
            <person name="Kucharzyk K."/>
            <person name="Murdoch R.W."/>
            <person name="Higgins S."/>
            <person name="Loffler F."/>
        </authorList>
    </citation>
    <scope>NUCLEOTIDE SEQUENCE</scope>
</reference>
<evidence type="ECO:0000313" key="1">
    <source>
        <dbReference type="EMBL" id="MPN26507.1"/>
    </source>
</evidence>
<organism evidence="1">
    <name type="scientific">bioreactor metagenome</name>
    <dbReference type="NCBI Taxonomy" id="1076179"/>
    <lineage>
        <taxon>unclassified sequences</taxon>
        <taxon>metagenomes</taxon>
        <taxon>ecological metagenomes</taxon>
    </lineage>
</organism>
<name>A0A645GHT4_9ZZZZ</name>